<evidence type="ECO:0008006" key="4">
    <source>
        <dbReference type="Google" id="ProtNLM"/>
    </source>
</evidence>
<proteinExistence type="predicted"/>
<sequence>MSTFRSRFAALAGIGSAFFLTITGIATAAPVTPAALPAAVLDSCPASSVCLYEHKDFGGKVLVIPAGAAYPDLRAFACQDCRSSKHNNNDGTWSDQLSSWVNNTGQVYCWYWNENYAKRNDPLMNAGTASSYVGKDPNDQASSIGPC</sequence>
<keyword evidence="3" id="KW-1185">Reference proteome</keyword>
<dbReference type="OrthoDB" id="3871708at2"/>
<evidence type="ECO:0000256" key="1">
    <source>
        <dbReference type="SAM" id="SignalP"/>
    </source>
</evidence>
<gene>
    <name evidence="2" type="ORF">CF165_33770</name>
</gene>
<protein>
    <recommendedName>
        <fullName evidence="4">Peptidase inhibitor family I36</fullName>
    </recommendedName>
</protein>
<dbReference type="Gene3D" id="2.60.20.10">
    <property type="entry name" value="Crystallins"/>
    <property type="match status" value="1"/>
</dbReference>
<evidence type="ECO:0000313" key="3">
    <source>
        <dbReference type="Proteomes" id="UP000215199"/>
    </source>
</evidence>
<dbReference type="RefSeq" id="WP_093951634.1">
    <property type="nucleotide sequence ID" value="NZ_NMUL01000039.1"/>
</dbReference>
<comment type="caution">
    <text evidence="2">The sequence shown here is derived from an EMBL/GenBank/DDBJ whole genome shotgun (WGS) entry which is preliminary data.</text>
</comment>
<keyword evidence="1" id="KW-0732">Signal</keyword>
<dbReference type="AlphaFoldDB" id="A0A229SUD8"/>
<reference evidence="3" key="1">
    <citation type="submission" date="2017-07" db="EMBL/GenBank/DDBJ databases">
        <title>Comparative genome mining reveals phylogenetic distribution patterns of secondary metabolites in Amycolatopsis.</title>
        <authorList>
            <person name="Adamek M."/>
            <person name="Alanjary M."/>
            <person name="Sales-Ortells H."/>
            <person name="Goodfellow M."/>
            <person name="Bull A.T."/>
            <person name="Kalinowski J."/>
            <person name="Ziemert N."/>
        </authorList>
    </citation>
    <scope>NUCLEOTIDE SEQUENCE [LARGE SCALE GENOMIC DNA]</scope>
    <source>
        <strain evidence="3">H5</strain>
    </source>
</reference>
<feature type="signal peptide" evidence="1">
    <location>
        <begin position="1"/>
        <end position="28"/>
    </location>
</feature>
<feature type="chain" id="PRO_5012579073" description="Peptidase inhibitor family I36" evidence="1">
    <location>
        <begin position="29"/>
        <end position="147"/>
    </location>
</feature>
<organism evidence="2 3">
    <name type="scientific">Amycolatopsis vastitatis</name>
    <dbReference type="NCBI Taxonomy" id="1905142"/>
    <lineage>
        <taxon>Bacteria</taxon>
        <taxon>Bacillati</taxon>
        <taxon>Actinomycetota</taxon>
        <taxon>Actinomycetes</taxon>
        <taxon>Pseudonocardiales</taxon>
        <taxon>Pseudonocardiaceae</taxon>
        <taxon>Amycolatopsis</taxon>
    </lineage>
</organism>
<dbReference type="Proteomes" id="UP000215199">
    <property type="component" value="Unassembled WGS sequence"/>
</dbReference>
<dbReference type="Pfam" id="PF03995">
    <property type="entry name" value="Inhibitor_I36"/>
    <property type="match status" value="1"/>
</dbReference>
<name>A0A229SUD8_9PSEU</name>
<dbReference type="EMBL" id="NMUL01000039">
    <property type="protein sequence ID" value="OXM62747.1"/>
    <property type="molecule type" value="Genomic_DNA"/>
</dbReference>
<evidence type="ECO:0000313" key="2">
    <source>
        <dbReference type="EMBL" id="OXM62747.1"/>
    </source>
</evidence>
<accession>A0A229SUD8</accession>